<dbReference type="InterPro" id="IPR043597">
    <property type="entry name" value="TPH_dom"/>
</dbReference>
<feature type="domain" description="Trichohyalin-plectin-homology" evidence="9">
    <location>
        <begin position="138"/>
        <end position="469"/>
    </location>
</feature>
<dbReference type="Pfam" id="PF13868">
    <property type="entry name" value="TPH"/>
    <property type="match status" value="1"/>
</dbReference>
<feature type="region of interest" description="Disordered" evidence="8">
    <location>
        <begin position="1"/>
        <end position="24"/>
    </location>
</feature>
<protein>
    <recommendedName>
        <fullName evidence="6">Cilia- and flagella-associated protein 53</fullName>
    </recommendedName>
</protein>
<evidence type="ECO:0000259" key="9">
    <source>
        <dbReference type="Pfam" id="PF13868"/>
    </source>
</evidence>
<comment type="caution">
    <text evidence="10">The sequence shown here is derived from an EMBL/GenBank/DDBJ whole genome shotgun (WGS) entry which is preliminary data.</text>
</comment>
<dbReference type="PANTHER" id="PTHR31183:SF1">
    <property type="entry name" value="CILIA- AND FLAGELLA-ASSOCIATED PROTEIN 53"/>
    <property type="match status" value="1"/>
</dbReference>
<evidence type="ECO:0000313" key="11">
    <source>
        <dbReference type="Proteomes" id="UP001230188"/>
    </source>
</evidence>
<proteinExistence type="inferred from homology"/>
<keyword evidence="4" id="KW-0966">Cell projection</keyword>
<evidence type="ECO:0000256" key="7">
    <source>
        <dbReference type="SAM" id="Coils"/>
    </source>
</evidence>
<keyword evidence="2 7" id="KW-0175">Coiled coil</keyword>
<evidence type="ECO:0000256" key="4">
    <source>
        <dbReference type="ARBA" id="ARBA00023273"/>
    </source>
</evidence>
<evidence type="ECO:0000256" key="3">
    <source>
        <dbReference type="ARBA" id="ARBA00023069"/>
    </source>
</evidence>
<reference evidence="10" key="1">
    <citation type="submission" date="2023-01" db="EMBL/GenBank/DDBJ databases">
        <title>Metagenome sequencing of chrysophaentin producing Chrysophaeum taylorii.</title>
        <authorList>
            <person name="Davison J."/>
            <person name="Bewley C."/>
        </authorList>
    </citation>
    <scope>NUCLEOTIDE SEQUENCE</scope>
    <source>
        <strain evidence="10">NIES-1699</strain>
    </source>
</reference>
<accession>A0AAD7XMP7</accession>
<dbReference type="AlphaFoldDB" id="A0AAD7XMP7"/>
<comment type="subcellular location">
    <subcellularLocation>
        <location evidence="1">Cell projection</location>
        <location evidence="1">Cilium</location>
    </subcellularLocation>
</comment>
<feature type="region of interest" description="Disordered" evidence="8">
    <location>
        <begin position="193"/>
        <end position="264"/>
    </location>
</feature>
<feature type="coiled-coil region" evidence="7">
    <location>
        <begin position="268"/>
        <end position="320"/>
    </location>
</feature>
<evidence type="ECO:0000256" key="5">
    <source>
        <dbReference type="ARBA" id="ARBA00033747"/>
    </source>
</evidence>
<evidence type="ECO:0000313" key="10">
    <source>
        <dbReference type="EMBL" id="KAJ8607073.1"/>
    </source>
</evidence>
<evidence type="ECO:0000256" key="1">
    <source>
        <dbReference type="ARBA" id="ARBA00004138"/>
    </source>
</evidence>
<evidence type="ECO:0000256" key="8">
    <source>
        <dbReference type="SAM" id="MobiDB-lite"/>
    </source>
</evidence>
<feature type="compositionally biased region" description="Basic residues" evidence="8">
    <location>
        <begin position="1"/>
        <end position="11"/>
    </location>
</feature>
<dbReference type="GO" id="GO:0005929">
    <property type="term" value="C:cilium"/>
    <property type="evidence" value="ECO:0007669"/>
    <property type="project" value="UniProtKB-SubCell"/>
</dbReference>
<dbReference type="PANTHER" id="PTHR31183">
    <property type="entry name" value="TRICHOPLEIN KERATIN FILAMENT-BINDING PROTEIN FAMILY MEMBER"/>
    <property type="match status" value="1"/>
</dbReference>
<evidence type="ECO:0000256" key="2">
    <source>
        <dbReference type="ARBA" id="ARBA00023054"/>
    </source>
</evidence>
<feature type="coiled-coil region" evidence="7">
    <location>
        <begin position="385"/>
        <end position="419"/>
    </location>
</feature>
<comment type="similarity">
    <text evidence="5">Belongs to the CFAP53 family.</text>
</comment>
<sequence>MRGPHHQRRGSRPIEEMEKRRQYESRIEETVRRNLEVVKTTQRALWENKTEAVIEKSQRERRVDALKERRRRDLTDRRLRLAALLNEEAAAYRAAAREAGETAEMRKARLSERARLLSEKREKERREYVAECYRRQRRAACDDVRSRDSEAVAKVVEAERESQTAAKALARAAAQEEEARYVEDWKARLKQADEDEKAKVDGTRSRAREVKTALEEQVEDRRRREEERRRKREQEDAEELADLGRARAADQEAAHKAREEARDRGLGVQEFNRAQQAARTRRAEEEKRRDLLLLDYALKCEEEANRRDEAKAENEEEMARRYKSYLDGFAKKQEEDDAKITAERLEIENRIWKQKDDEQRKQAEARAYLMAQVNAGRQEQLARQRRALIDEKAERRAEVEALRRQREDLDRQEDEKLARRQAVYKANMLEVRDQMATKANLRADERQAAYLEAKLQAKVDRDHAAAVANEGGVVRTHHPLKGTQWYT</sequence>
<feature type="compositionally biased region" description="Basic and acidic residues" evidence="8">
    <location>
        <begin position="193"/>
        <end position="234"/>
    </location>
</feature>
<feature type="compositionally biased region" description="Basic and acidic residues" evidence="8">
    <location>
        <begin position="242"/>
        <end position="264"/>
    </location>
</feature>
<evidence type="ECO:0000256" key="6">
    <source>
        <dbReference type="ARBA" id="ARBA00033773"/>
    </source>
</evidence>
<feature type="compositionally biased region" description="Basic and acidic residues" evidence="8">
    <location>
        <begin position="12"/>
        <end position="24"/>
    </location>
</feature>
<dbReference type="Proteomes" id="UP001230188">
    <property type="component" value="Unassembled WGS sequence"/>
</dbReference>
<dbReference type="InterPro" id="IPR043596">
    <property type="entry name" value="CFAP53/TCHP"/>
</dbReference>
<dbReference type="EMBL" id="JAQMWT010000236">
    <property type="protein sequence ID" value="KAJ8607073.1"/>
    <property type="molecule type" value="Genomic_DNA"/>
</dbReference>
<keyword evidence="3" id="KW-0969">Cilium</keyword>
<name>A0AAD7XMP7_9STRA</name>
<gene>
    <name evidence="10" type="ORF">CTAYLR_009898</name>
</gene>
<organism evidence="10 11">
    <name type="scientific">Chrysophaeum taylorii</name>
    <dbReference type="NCBI Taxonomy" id="2483200"/>
    <lineage>
        <taxon>Eukaryota</taxon>
        <taxon>Sar</taxon>
        <taxon>Stramenopiles</taxon>
        <taxon>Ochrophyta</taxon>
        <taxon>Pelagophyceae</taxon>
        <taxon>Pelagomonadales</taxon>
        <taxon>Pelagomonadaceae</taxon>
        <taxon>Chrysophaeum</taxon>
    </lineage>
</organism>
<keyword evidence="11" id="KW-1185">Reference proteome</keyword>